<evidence type="ECO:0000256" key="5">
    <source>
        <dbReference type="SAM" id="Phobius"/>
    </source>
</evidence>
<feature type="transmembrane region" description="Helical" evidence="5">
    <location>
        <begin position="158"/>
        <end position="179"/>
    </location>
</feature>
<dbReference type="STRING" id="679926.Mpet_0468"/>
<dbReference type="PANTHER" id="PTHR43359:SF1">
    <property type="entry name" value="FORMATE HYDROGENLYASE SUBUNIT 4-RELATED"/>
    <property type="match status" value="1"/>
</dbReference>
<reference evidence="6 7" key="1">
    <citation type="journal article" date="2010" name="Stand. Genomic Sci.">
        <title>Complete genome sequence of Methanoplanus petrolearius type strain (SEBR 4847).</title>
        <authorList>
            <person name="Brambilla E."/>
            <person name="Djao O.D."/>
            <person name="Daligault H."/>
            <person name="Lapidus A."/>
            <person name="Lucas S."/>
            <person name="Hammon N."/>
            <person name="Nolan M."/>
            <person name="Tice H."/>
            <person name="Cheng J.F."/>
            <person name="Han C."/>
            <person name="Tapia R."/>
            <person name="Goodwin L."/>
            <person name="Pitluck S."/>
            <person name="Liolios K."/>
            <person name="Ivanova N."/>
            <person name="Mavromatis K."/>
            <person name="Mikhailova N."/>
            <person name="Pati A."/>
            <person name="Chen A."/>
            <person name="Palaniappan K."/>
            <person name="Land M."/>
            <person name="Hauser L."/>
            <person name="Chang Y.J."/>
            <person name="Jeffries C.D."/>
            <person name="Rohde M."/>
            <person name="Spring S."/>
            <person name="Sikorski J."/>
            <person name="Goker M."/>
            <person name="Woyke T."/>
            <person name="Bristow J."/>
            <person name="Eisen J.A."/>
            <person name="Markowitz V."/>
            <person name="Hugenholtz P."/>
            <person name="Kyrpides N.C."/>
            <person name="Klenk H.P."/>
        </authorList>
    </citation>
    <scope>NUCLEOTIDE SEQUENCE [LARGE SCALE GENOMIC DNA]</scope>
    <source>
        <strain evidence="7">DSM 11571 / OCM 486 / SEBR 4847</strain>
    </source>
</reference>
<keyword evidence="7" id="KW-1185">Reference proteome</keyword>
<feature type="transmembrane region" description="Helical" evidence="5">
    <location>
        <begin position="71"/>
        <end position="89"/>
    </location>
</feature>
<dbReference type="Proteomes" id="UP000006565">
    <property type="component" value="Chromosome"/>
</dbReference>
<evidence type="ECO:0000256" key="3">
    <source>
        <dbReference type="ARBA" id="ARBA00022989"/>
    </source>
</evidence>
<dbReference type="EMBL" id="CP002117">
    <property type="protein sequence ID" value="ADN35242.1"/>
    <property type="molecule type" value="Genomic_DNA"/>
</dbReference>
<feature type="transmembrane region" description="Helical" evidence="5">
    <location>
        <begin position="273"/>
        <end position="292"/>
    </location>
</feature>
<dbReference type="InterPro" id="IPR052561">
    <property type="entry name" value="ComplexI_Subunit1"/>
</dbReference>
<protein>
    <submittedName>
        <fullName evidence="6">Respiratory-chain NADH dehydrogenase subunit 1</fullName>
    </submittedName>
</protein>
<evidence type="ECO:0000256" key="4">
    <source>
        <dbReference type="ARBA" id="ARBA00023136"/>
    </source>
</evidence>
<feature type="transmembrane region" description="Helical" evidence="5">
    <location>
        <begin position="128"/>
        <end position="146"/>
    </location>
</feature>
<dbReference type="InterPro" id="IPR001694">
    <property type="entry name" value="NADH_UbQ_OxRdtase_su1/FPO"/>
</dbReference>
<name>E1RH18_METP4</name>
<feature type="transmembrane region" description="Helical" evidence="5">
    <location>
        <begin position="95"/>
        <end position="116"/>
    </location>
</feature>
<gene>
    <name evidence="6" type="ordered locus">Mpet_0468</name>
</gene>
<dbReference type="KEGG" id="mpi:Mpet_0468"/>
<dbReference type="GO" id="GO:0005886">
    <property type="term" value="C:plasma membrane"/>
    <property type="evidence" value="ECO:0007669"/>
    <property type="project" value="TreeGrafter"/>
</dbReference>
<sequence>MSAIELLTGEPVIGILLFIVLAPFIGTIVLGLDRIITARMQGRVGPPLFQPMYDILKLFEKEKMVIHESQNFWIFGYLVFIIITGALFFGGSDILLVIFALTLAEVSLILGAFSSGSPYAHVGAERELIQLMAIEPMIIIAAVGFYEVTNSFNTFEIASYGSPLILVLPGIFIGFVYILTVKLRKSPFDISTSHHAHQELVRGLNTEFAGSTLGMIELAHLYEVVFLLGFLFLFFGFAAPIIGIIVIALVYLLEIFVDNATSRVKWGFMLDSCWIVTAVAGVLNLMALYLILR</sequence>
<evidence type="ECO:0000313" key="6">
    <source>
        <dbReference type="EMBL" id="ADN35242.1"/>
    </source>
</evidence>
<evidence type="ECO:0000256" key="1">
    <source>
        <dbReference type="ARBA" id="ARBA00004141"/>
    </source>
</evidence>
<comment type="subcellular location">
    <subcellularLocation>
        <location evidence="1">Membrane</location>
        <topology evidence="1">Multi-pass membrane protein</topology>
    </subcellularLocation>
</comment>
<dbReference type="AlphaFoldDB" id="E1RH18"/>
<dbReference type="RefSeq" id="WP_013328420.1">
    <property type="nucleotide sequence ID" value="NC_014507.1"/>
</dbReference>
<dbReference type="HOGENOM" id="CLU_015134_0_2_2"/>
<feature type="transmembrane region" description="Helical" evidence="5">
    <location>
        <begin position="12"/>
        <end position="32"/>
    </location>
</feature>
<accession>E1RH18</accession>
<keyword evidence="4 5" id="KW-0472">Membrane</keyword>
<evidence type="ECO:0000313" key="7">
    <source>
        <dbReference type="Proteomes" id="UP000006565"/>
    </source>
</evidence>
<proteinExistence type="predicted"/>
<keyword evidence="3 5" id="KW-1133">Transmembrane helix</keyword>
<dbReference type="GeneID" id="9742916"/>
<keyword evidence="2 5" id="KW-0812">Transmembrane</keyword>
<dbReference type="PANTHER" id="PTHR43359">
    <property type="entry name" value="FORMATE HYDROGENLYASE SUBUNIT 4"/>
    <property type="match status" value="1"/>
</dbReference>
<organism evidence="6 7">
    <name type="scientific">Methanolacinia petrolearia (strain DSM 11571 / OCM 486 / SEBR 4847)</name>
    <name type="common">Methanoplanus petrolearius</name>
    <dbReference type="NCBI Taxonomy" id="679926"/>
    <lineage>
        <taxon>Archaea</taxon>
        <taxon>Methanobacteriati</taxon>
        <taxon>Methanobacteriota</taxon>
        <taxon>Stenosarchaea group</taxon>
        <taxon>Methanomicrobia</taxon>
        <taxon>Methanomicrobiales</taxon>
        <taxon>Methanomicrobiaceae</taxon>
        <taxon>Methanolacinia</taxon>
    </lineage>
</organism>
<dbReference type="Pfam" id="PF00146">
    <property type="entry name" value="NADHdh"/>
    <property type="match status" value="1"/>
</dbReference>
<dbReference type="eggNOG" id="arCOG01545">
    <property type="taxonomic scope" value="Archaea"/>
</dbReference>
<feature type="transmembrane region" description="Helical" evidence="5">
    <location>
        <begin position="224"/>
        <end position="253"/>
    </location>
</feature>
<evidence type="ECO:0000256" key="2">
    <source>
        <dbReference type="ARBA" id="ARBA00022692"/>
    </source>
</evidence>